<dbReference type="GeneID" id="67012076"/>
<evidence type="ECO:0000313" key="3">
    <source>
        <dbReference type="EMBL" id="CAG5187718.1"/>
    </source>
</evidence>
<reference evidence="3" key="1">
    <citation type="submission" date="2021-05" db="EMBL/GenBank/DDBJ databases">
        <authorList>
            <person name="Stam R."/>
        </authorList>
    </citation>
    <scope>NUCLEOTIDE SEQUENCE</scope>
    <source>
        <strain evidence="3">CS162</strain>
    </source>
</reference>
<feature type="compositionally biased region" description="Polar residues" evidence="1">
    <location>
        <begin position="152"/>
        <end position="169"/>
    </location>
</feature>
<dbReference type="AlphaFoldDB" id="A0A8J2N5U8"/>
<feature type="compositionally biased region" description="Acidic residues" evidence="1">
    <location>
        <begin position="196"/>
        <end position="229"/>
    </location>
</feature>
<dbReference type="EMBL" id="CAJRGZ010000032">
    <property type="protein sequence ID" value="CAG5187718.1"/>
    <property type="molecule type" value="Genomic_DNA"/>
</dbReference>
<evidence type="ECO:0000259" key="2">
    <source>
        <dbReference type="Pfam" id="PF24580"/>
    </source>
</evidence>
<dbReference type="Proteomes" id="UP000676310">
    <property type="component" value="Unassembled WGS sequence"/>
</dbReference>
<dbReference type="InterPro" id="IPR056026">
    <property type="entry name" value="DUF7607"/>
</dbReference>
<dbReference type="Pfam" id="PF24580">
    <property type="entry name" value="DUF7607"/>
    <property type="match status" value="1"/>
</dbReference>
<name>A0A8J2N5U8_9PLEO</name>
<feature type="region of interest" description="Disordered" evidence="1">
    <location>
        <begin position="134"/>
        <end position="169"/>
    </location>
</feature>
<organism evidence="3 4">
    <name type="scientific">Alternaria atra</name>
    <dbReference type="NCBI Taxonomy" id="119953"/>
    <lineage>
        <taxon>Eukaryota</taxon>
        <taxon>Fungi</taxon>
        <taxon>Dikarya</taxon>
        <taxon>Ascomycota</taxon>
        <taxon>Pezizomycotina</taxon>
        <taxon>Dothideomycetes</taxon>
        <taxon>Pleosporomycetidae</taxon>
        <taxon>Pleosporales</taxon>
        <taxon>Pleosporineae</taxon>
        <taxon>Pleosporaceae</taxon>
        <taxon>Alternaria</taxon>
        <taxon>Alternaria sect. Ulocladioides</taxon>
    </lineage>
</organism>
<comment type="caution">
    <text evidence="3">The sequence shown here is derived from an EMBL/GenBank/DDBJ whole genome shotgun (WGS) entry which is preliminary data.</text>
</comment>
<proteinExistence type="predicted"/>
<dbReference type="RefSeq" id="XP_043175345.1">
    <property type="nucleotide sequence ID" value="XM_043319410.1"/>
</dbReference>
<gene>
    <name evidence="3" type="ORF">ALTATR162_LOCUS11768</name>
</gene>
<sequence>MLVSDPWLWTVDELVAETCHSDVLYKAGGYSAAHTPDPATLERQIRSRQLTGKRFLTALDEFSLVGRNDLNIPSLGQRVALMSVVELLRHRSYLYKQRAATAGVDSLVINSTDPSPSVRSTGISDHVAVAEEAGSKRRKITHLSTAPLRNVPSDSQAPSNTATITPSQREVSNIDDYSYLLRWQNVAGGDQIIDSPDADDLEDEDNAGLGDAAEEDPQSVEDQQDDVVEESNKRTKLTQDEIVEIINERIEFYTNSWKPNKGAARGEEVDHDPETMWNEAKAKGEREALAQTYETDHEYFSQRLDRLCEEILKFPGSNAEQVRRQCSNLEVTVNSMELAVWLRDIYKLEPVNESDEEHILSNQGIGTTGDRLRLRQSIKAPQVKQANEIIDLGSPSGSSDIDDRNVSPFNNDIGAAANPIEVEFNNWTRSSTRDSVIADSVEPVVYAHPGLLEPDGGDLPTHTPINHGDEPESSSIATVRRWKWGDLIEHLDRKRVVSKTILELRFDDREVIRSRIRLVGKISLIKEVRACIDMLCKGETKLQGVLPRDMPKILTFTKLFLSWWFCSNYSHGLEASKKDLEELKECMDSGAAETSTFYDYVNTIMGTTFSEQALQHPDQPSQAEIIEISDDD</sequence>
<feature type="region of interest" description="Disordered" evidence="1">
    <location>
        <begin position="191"/>
        <end position="235"/>
    </location>
</feature>
<dbReference type="OrthoDB" id="3533395at2759"/>
<protein>
    <recommendedName>
        <fullName evidence="2">DUF7607 domain-containing protein</fullName>
    </recommendedName>
</protein>
<feature type="domain" description="DUF7607" evidence="2">
    <location>
        <begin position="239"/>
        <end position="349"/>
    </location>
</feature>
<keyword evidence="4" id="KW-1185">Reference proteome</keyword>
<evidence type="ECO:0000313" key="4">
    <source>
        <dbReference type="Proteomes" id="UP000676310"/>
    </source>
</evidence>
<accession>A0A8J2N5U8</accession>
<evidence type="ECO:0000256" key="1">
    <source>
        <dbReference type="SAM" id="MobiDB-lite"/>
    </source>
</evidence>